<evidence type="ECO:0000259" key="1">
    <source>
        <dbReference type="Pfam" id="PF00149"/>
    </source>
</evidence>
<dbReference type="AlphaFoldDB" id="A0A545UF64"/>
<dbReference type="OrthoDB" id="356681at2"/>
<dbReference type="SUPFAM" id="SSF56300">
    <property type="entry name" value="Metallo-dependent phosphatases"/>
    <property type="match status" value="1"/>
</dbReference>
<dbReference type="Proteomes" id="UP000315439">
    <property type="component" value="Unassembled WGS sequence"/>
</dbReference>
<feature type="domain" description="Calcineurin-like phosphoesterase" evidence="1">
    <location>
        <begin position="3"/>
        <end position="214"/>
    </location>
</feature>
<dbReference type="EMBL" id="VIKS01000005">
    <property type="protein sequence ID" value="TQV88085.1"/>
    <property type="molecule type" value="Genomic_DNA"/>
</dbReference>
<proteinExistence type="predicted"/>
<dbReference type="GO" id="GO:0016787">
    <property type="term" value="F:hydrolase activity"/>
    <property type="evidence" value="ECO:0007669"/>
    <property type="project" value="InterPro"/>
</dbReference>
<dbReference type="Pfam" id="PF00149">
    <property type="entry name" value="Metallophos"/>
    <property type="match status" value="1"/>
</dbReference>
<dbReference type="PANTHER" id="PTHR37844">
    <property type="entry name" value="SER/THR PROTEIN PHOSPHATASE SUPERFAMILY (AFU_ORTHOLOGUE AFUA_1G14840)"/>
    <property type="match status" value="1"/>
</dbReference>
<evidence type="ECO:0000313" key="2">
    <source>
        <dbReference type="EMBL" id="TQV88085.1"/>
    </source>
</evidence>
<keyword evidence="3" id="KW-1185">Reference proteome</keyword>
<accession>A0A545UF64</accession>
<organism evidence="2 3">
    <name type="scientific">Aliikangiella coralliicola</name>
    <dbReference type="NCBI Taxonomy" id="2592383"/>
    <lineage>
        <taxon>Bacteria</taxon>
        <taxon>Pseudomonadati</taxon>
        <taxon>Pseudomonadota</taxon>
        <taxon>Gammaproteobacteria</taxon>
        <taxon>Oceanospirillales</taxon>
        <taxon>Pleioneaceae</taxon>
        <taxon>Aliikangiella</taxon>
    </lineage>
</organism>
<comment type="caution">
    <text evidence="2">The sequence shown here is derived from an EMBL/GenBank/DDBJ whole genome shotgun (WGS) entry which is preliminary data.</text>
</comment>
<gene>
    <name evidence="2" type="ORF">FLL46_09490</name>
</gene>
<evidence type="ECO:0000313" key="3">
    <source>
        <dbReference type="Proteomes" id="UP000315439"/>
    </source>
</evidence>
<sequence>MKIQLLSDLHLEFKYYPYPLSNADVVVLAGDIHTKERGIKWALEEIKNKPVIYVLGNHEYYKKAYPKLTKELKELSKGTNVHVLENDIITIDGVNFFGCTLWTDYELFGNAKLTGYECQQVMSDFKKIRRLPNFAKIRSIDIAIIHNQSRKWLEDELARKCGETNVVVTHHAPSIQSIAEEYHDDITTAAYASNLEPLIRQYQPALWLHGHVHKSSDYQIENCRILCNPRGYPDAINPQYNPQIIIDVN</sequence>
<dbReference type="PANTHER" id="PTHR37844:SF2">
    <property type="entry name" value="SER_THR PROTEIN PHOSPHATASE SUPERFAMILY (AFU_ORTHOLOGUE AFUA_1G14840)"/>
    <property type="match status" value="1"/>
</dbReference>
<protein>
    <submittedName>
        <fullName evidence="2">Phosphoesterase</fullName>
    </submittedName>
</protein>
<reference evidence="2 3" key="1">
    <citation type="submission" date="2019-07" db="EMBL/GenBank/DDBJ databases">
        <title>Draft genome for Aliikangiella sp. M105.</title>
        <authorList>
            <person name="Wang G."/>
        </authorList>
    </citation>
    <scope>NUCLEOTIDE SEQUENCE [LARGE SCALE GENOMIC DNA]</scope>
    <source>
        <strain evidence="2 3">M105</strain>
    </source>
</reference>
<dbReference type="InterPro" id="IPR004843">
    <property type="entry name" value="Calcineurin-like_PHP"/>
</dbReference>
<name>A0A545UF64_9GAMM</name>
<dbReference type="Gene3D" id="3.60.21.10">
    <property type="match status" value="1"/>
</dbReference>
<dbReference type="InterPro" id="IPR029052">
    <property type="entry name" value="Metallo-depent_PP-like"/>
</dbReference>